<reference evidence="1 2" key="1">
    <citation type="submission" date="2019-01" db="EMBL/GenBank/DDBJ databases">
        <title>The genome sequence of Lactobacillus crispatus L49.</title>
        <authorList>
            <person name="Zhong J."/>
            <person name="Zhang J."/>
        </authorList>
    </citation>
    <scope>NUCLEOTIDE SEQUENCE [LARGE SCALE GENOMIC DNA]</scope>
    <source>
        <strain evidence="1 2">L49</strain>
    </source>
</reference>
<dbReference type="EMBL" id="SCLX01000201">
    <property type="protein sequence ID" value="RXF52148.1"/>
    <property type="molecule type" value="Genomic_DNA"/>
</dbReference>
<dbReference type="Proteomes" id="UP000289808">
    <property type="component" value="Unassembled WGS sequence"/>
</dbReference>
<accession>A0A4Q0LM55</accession>
<comment type="caution">
    <text evidence="1">The sequence shown here is derived from an EMBL/GenBank/DDBJ whole genome shotgun (WGS) entry which is preliminary data.</text>
</comment>
<gene>
    <name evidence="1" type="ORF">ERD32_13180</name>
</gene>
<sequence>MTLTKIEKDLRNSRLSANFIAGKIIGFSFERTIKFMASIEKRGSSYRARVTIYQHGKRKLSNLLCK</sequence>
<name>A0A4Q0LM55_9LACO</name>
<evidence type="ECO:0000313" key="2">
    <source>
        <dbReference type="Proteomes" id="UP000289808"/>
    </source>
</evidence>
<proteinExistence type="predicted"/>
<dbReference type="AlphaFoldDB" id="A0A4Q0LM55"/>
<protein>
    <submittedName>
        <fullName evidence="1">Uncharacterized protein</fullName>
    </submittedName>
</protein>
<evidence type="ECO:0000313" key="1">
    <source>
        <dbReference type="EMBL" id="RXF52148.1"/>
    </source>
</evidence>
<organism evidence="1 2">
    <name type="scientific">Lactobacillus crispatus</name>
    <dbReference type="NCBI Taxonomy" id="47770"/>
    <lineage>
        <taxon>Bacteria</taxon>
        <taxon>Bacillati</taxon>
        <taxon>Bacillota</taxon>
        <taxon>Bacilli</taxon>
        <taxon>Lactobacillales</taxon>
        <taxon>Lactobacillaceae</taxon>
        <taxon>Lactobacillus</taxon>
    </lineage>
</organism>